<keyword evidence="2" id="KW-0472">Membrane</keyword>
<keyword evidence="2" id="KW-1133">Transmembrane helix</keyword>
<feature type="transmembrane region" description="Helical" evidence="2">
    <location>
        <begin position="184"/>
        <end position="207"/>
    </location>
</feature>
<gene>
    <name evidence="3" type="ORF">A2777_05280</name>
</gene>
<comment type="caution">
    <text evidence="3">The sequence shown here is derived from an EMBL/GenBank/DDBJ whole genome shotgun (WGS) entry which is preliminary data.</text>
</comment>
<accession>A0A1F5Z288</accession>
<proteinExistence type="predicted"/>
<organism evidence="3 4">
    <name type="scientific">Candidatus Gottesmanbacteria bacterium RIFCSPHIGHO2_01_FULL_40_15</name>
    <dbReference type="NCBI Taxonomy" id="1798376"/>
    <lineage>
        <taxon>Bacteria</taxon>
        <taxon>Candidatus Gottesmaniibacteriota</taxon>
    </lineage>
</organism>
<evidence type="ECO:0000313" key="4">
    <source>
        <dbReference type="Proteomes" id="UP000177354"/>
    </source>
</evidence>
<feature type="compositionally biased region" description="Polar residues" evidence="1">
    <location>
        <begin position="218"/>
        <end position="235"/>
    </location>
</feature>
<feature type="compositionally biased region" description="Pro residues" evidence="1">
    <location>
        <begin position="71"/>
        <end position="83"/>
    </location>
</feature>
<protein>
    <submittedName>
        <fullName evidence="3">Uncharacterized protein</fullName>
    </submittedName>
</protein>
<keyword evidence="2" id="KW-0812">Transmembrane</keyword>
<feature type="compositionally biased region" description="Pro residues" evidence="1">
    <location>
        <begin position="106"/>
        <end position="135"/>
    </location>
</feature>
<evidence type="ECO:0000256" key="1">
    <source>
        <dbReference type="SAM" id="MobiDB-lite"/>
    </source>
</evidence>
<feature type="compositionally biased region" description="Polar residues" evidence="1">
    <location>
        <begin position="56"/>
        <end position="69"/>
    </location>
</feature>
<reference evidence="3 4" key="1">
    <citation type="journal article" date="2016" name="Nat. Commun.">
        <title>Thousands of microbial genomes shed light on interconnected biogeochemical processes in an aquifer system.</title>
        <authorList>
            <person name="Anantharaman K."/>
            <person name="Brown C.T."/>
            <person name="Hug L.A."/>
            <person name="Sharon I."/>
            <person name="Castelle C.J."/>
            <person name="Probst A.J."/>
            <person name="Thomas B.C."/>
            <person name="Singh A."/>
            <person name="Wilkins M.J."/>
            <person name="Karaoz U."/>
            <person name="Brodie E.L."/>
            <person name="Williams K.H."/>
            <person name="Hubbard S.S."/>
            <person name="Banfield J.F."/>
        </authorList>
    </citation>
    <scope>NUCLEOTIDE SEQUENCE [LARGE SCALE GENOMIC DNA]</scope>
</reference>
<dbReference type="EMBL" id="MFJF01000017">
    <property type="protein sequence ID" value="OGG06297.1"/>
    <property type="molecule type" value="Genomic_DNA"/>
</dbReference>
<feature type="compositionally biased region" description="Polar residues" evidence="1">
    <location>
        <begin position="7"/>
        <end position="22"/>
    </location>
</feature>
<feature type="region of interest" description="Disordered" evidence="1">
    <location>
        <begin position="1"/>
        <end position="177"/>
    </location>
</feature>
<name>A0A1F5Z288_9BACT</name>
<feature type="compositionally biased region" description="Low complexity" evidence="1">
    <location>
        <begin position="37"/>
        <end position="52"/>
    </location>
</feature>
<evidence type="ECO:0000313" key="3">
    <source>
        <dbReference type="EMBL" id="OGG06297.1"/>
    </source>
</evidence>
<sequence length="291" mass="30711">MDKALVTPSSSGDNRSQQTGPASSPAAIAHIVSGVNPPSQQPAVSQSVPSSDQKTESTLPWQTPQPQQNPVSPPAPVRPPVQPVQPVSSAGLVPPKQPVPFISPTTQPPPPPASAPVPSFSPPSPPPPPAYPPPNTDQIPASQFPPPRSYPTTAVDPGFGNPPPEDTVPEENPVTISAGGKRKFPIMVATFLIILTVTGFSGSFLYFRMTGKAGNNESTAGLPQITPPSASSEDSPLTEEEKNASLSGEYKNPFDEDYENPFENEASYQNPFGDEEQIATDTAYENPFENL</sequence>
<dbReference type="AlphaFoldDB" id="A0A1F5Z288"/>
<feature type="region of interest" description="Disordered" evidence="1">
    <location>
        <begin position="218"/>
        <end position="291"/>
    </location>
</feature>
<evidence type="ECO:0000256" key="2">
    <source>
        <dbReference type="SAM" id="Phobius"/>
    </source>
</evidence>
<dbReference type="Proteomes" id="UP000177354">
    <property type="component" value="Unassembled WGS sequence"/>
</dbReference>